<feature type="region of interest" description="Disordered" evidence="1">
    <location>
        <begin position="108"/>
        <end position="134"/>
    </location>
</feature>
<comment type="caution">
    <text evidence="2">The sequence shown here is derived from an EMBL/GenBank/DDBJ whole genome shotgun (WGS) entry which is preliminary data.</text>
</comment>
<protein>
    <submittedName>
        <fullName evidence="2">Uncharacterized protein</fullName>
    </submittedName>
</protein>
<keyword evidence="3" id="KW-1185">Reference proteome</keyword>
<accession>A0AAD8PBY4</accession>
<feature type="region of interest" description="Disordered" evidence="1">
    <location>
        <begin position="1"/>
        <end position="62"/>
    </location>
</feature>
<dbReference type="EMBL" id="JAUHHV010000001">
    <property type="protein sequence ID" value="KAK1441378.1"/>
    <property type="molecule type" value="Genomic_DNA"/>
</dbReference>
<evidence type="ECO:0000313" key="3">
    <source>
        <dbReference type="Proteomes" id="UP001229421"/>
    </source>
</evidence>
<gene>
    <name evidence="2" type="ORF">QVD17_07228</name>
</gene>
<evidence type="ECO:0000256" key="1">
    <source>
        <dbReference type="SAM" id="MobiDB-lite"/>
    </source>
</evidence>
<evidence type="ECO:0000313" key="2">
    <source>
        <dbReference type="EMBL" id="KAK1441378.1"/>
    </source>
</evidence>
<dbReference type="Proteomes" id="UP001229421">
    <property type="component" value="Unassembled WGS sequence"/>
</dbReference>
<feature type="compositionally biased region" description="Pro residues" evidence="1">
    <location>
        <begin position="21"/>
        <end position="39"/>
    </location>
</feature>
<dbReference type="AlphaFoldDB" id="A0AAD8PBY4"/>
<name>A0AAD8PBY4_TARER</name>
<organism evidence="2 3">
    <name type="scientific">Tagetes erecta</name>
    <name type="common">African marigold</name>
    <dbReference type="NCBI Taxonomy" id="13708"/>
    <lineage>
        <taxon>Eukaryota</taxon>
        <taxon>Viridiplantae</taxon>
        <taxon>Streptophyta</taxon>
        <taxon>Embryophyta</taxon>
        <taxon>Tracheophyta</taxon>
        <taxon>Spermatophyta</taxon>
        <taxon>Magnoliopsida</taxon>
        <taxon>eudicotyledons</taxon>
        <taxon>Gunneridae</taxon>
        <taxon>Pentapetalae</taxon>
        <taxon>asterids</taxon>
        <taxon>campanulids</taxon>
        <taxon>Asterales</taxon>
        <taxon>Asteraceae</taxon>
        <taxon>Asteroideae</taxon>
        <taxon>Heliantheae alliance</taxon>
        <taxon>Tageteae</taxon>
        <taxon>Tagetes</taxon>
    </lineage>
</organism>
<reference evidence="2" key="1">
    <citation type="journal article" date="2023" name="bioRxiv">
        <title>Improved chromosome-level genome assembly for marigold (Tagetes erecta).</title>
        <authorList>
            <person name="Jiang F."/>
            <person name="Yuan L."/>
            <person name="Wang S."/>
            <person name="Wang H."/>
            <person name="Xu D."/>
            <person name="Wang A."/>
            <person name="Fan W."/>
        </authorList>
    </citation>
    <scope>NUCLEOTIDE SEQUENCE</scope>
    <source>
        <strain evidence="2">WSJ</strain>
        <tissue evidence="2">Leaf</tissue>
    </source>
</reference>
<sequence length="134" mass="14911">MMKQRLDSTEIDQKYTVTAPSEPPPPTPKLTSKIPPPMFFAPAAAPKTTPNQPPTQLNPKLKWTPTTATVSMATTTTSTLPNILKQIVKLMFEKEEITSISDATKRREWHPPWCPIDTTRMPSDDSNGVHRGSD</sequence>
<feature type="compositionally biased region" description="Basic and acidic residues" evidence="1">
    <location>
        <begin position="1"/>
        <end position="13"/>
    </location>
</feature>
<proteinExistence type="predicted"/>
<feature type="compositionally biased region" description="Low complexity" evidence="1">
    <location>
        <begin position="40"/>
        <end position="62"/>
    </location>
</feature>